<accession>A0A1Y1BSM6</accession>
<evidence type="ECO:0000313" key="6">
    <source>
        <dbReference type="Proteomes" id="UP000218432"/>
    </source>
</evidence>
<dbReference type="EMBL" id="AP018112">
    <property type="protein sequence ID" value="BAX62914.1"/>
    <property type="molecule type" value="Genomic_DNA"/>
</dbReference>
<comment type="similarity">
    <text evidence="1">Belongs to the bacterial phospholipase C family.</text>
</comment>
<dbReference type="InterPro" id="IPR017850">
    <property type="entry name" value="Alkaline_phosphatase_core_sf"/>
</dbReference>
<evidence type="ECO:0000259" key="4">
    <source>
        <dbReference type="Pfam" id="PF05506"/>
    </source>
</evidence>
<evidence type="ECO:0000256" key="3">
    <source>
        <dbReference type="ARBA" id="ARBA00022801"/>
    </source>
</evidence>
<dbReference type="Pfam" id="PF05506">
    <property type="entry name" value="PLipase_C_C"/>
    <property type="match status" value="2"/>
</dbReference>
<dbReference type="InterPro" id="IPR007312">
    <property type="entry name" value="Phosphoesterase"/>
</dbReference>
<dbReference type="GO" id="GO:0034480">
    <property type="term" value="F:phosphatidylcholine phospholipase C activity"/>
    <property type="evidence" value="ECO:0007669"/>
    <property type="project" value="UniProtKB-EC"/>
</dbReference>
<gene>
    <name evidence="5" type="ORF">BSFP_057820</name>
</gene>
<dbReference type="EC" id="3.1.4.3" evidence="2"/>
<proteinExistence type="inferred from homology"/>
<evidence type="ECO:0000313" key="5">
    <source>
        <dbReference type="EMBL" id="BAX62914.1"/>
    </source>
</evidence>
<dbReference type="AlphaFoldDB" id="A0A1Y1BSM6"/>
<sequence>MQNKSTTRRQFLADALKLAGATAVTGMLPESILRAQSIPAATVTGTLQDVKHVVILMQENRSFDHYLGTLRGARGFGDPRPVVISSGYPVWRQPSALSYVFPFNPSPPVSGVANGDTYYNDLDHSWGGTHSAWNNGRYDNWVAAKTSGTMYYFTQNDIPFYHALASAFTVCDSYHCSMLGPTDPNRLYLWTGCCGNVAGYSPYTTNTMTGTGWTTMPERLNAAGVTWKFYQDKGNGLDSSHGYGEYNGSSKDLWWNGNYGDNVILNFKQYQNLGAGDPLAPALNGTQIDPTGGGKEYDTNLFSQLQADVANDTLPQVSWIAAPYAYCEHPSWAASGGEWYVSNVLNALTSNPKVWASTVLLVMYDENDGLFDHVPPAVPSSAYAGTGQSTVSTAAEFVASGGAASDGSASGDVPIGLGPRVPMFVISPWSKGGKVNSQVFDHTSVNRFLEARFGLQETNITPWRRTVCGDLTSAFDFTNPDQTIPAIPGAASNMDPNGWTVLIPPPTTIAVPAQTAGRNTACRLPYEFFVQGKVNRSGKTLALTMTNTGAAGVHLQAWVDGTGTIPRQYTIGAGTSACTNLSDSLALNSGGGYDYSIYGPNGFLQTFRGNIGASGNTGSAAEVSLCYDVQNGNVQITLDNSAGSSATTFQLVDNAYGLNAAQSVSVPAGTTQAVTWYCDAGWYDASIRDANDPNFLRRIAGCVQAQSGTLLTDSAIGNTNGKFVAALASQGSSYGTLRFDYVVPPWRHSPKNWVGIYARGAQPTKGAYKSWAYLPKSTGSLLFSSTANSTLASGQYDAWYLFDDGYTPLAGPVAINI</sequence>
<dbReference type="InterPro" id="IPR008475">
    <property type="entry name" value="PLipase_C_C"/>
</dbReference>
<keyword evidence="3" id="KW-0378">Hydrolase</keyword>
<feature type="domain" description="Bacterial phospholipase C C-terminal" evidence="4">
    <location>
        <begin position="521"/>
        <end position="610"/>
    </location>
</feature>
<dbReference type="InterPro" id="IPR006311">
    <property type="entry name" value="TAT_signal"/>
</dbReference>
<organism evidence="5 6">
    <name type="scientific">Burkholderia stabilis</name>
    <dbReference type="NCBI Taxonomy" id="95485"/>
    <lineage>
        <taxon>Bacteria</taxon>
        <taxon>Pseudomonadati</taxon>
        <taxon>Pseudomonadota</taxon>
        <taxon>Betaproteobacteria</taxon>
        <taxon>Burkholderiales</taxon>
        <taxon>Burkholderiaceae</taxon>
        <taxon>Burkholderia</taxon>
        <taxon>Burkholderia cepacia complex</taxon>
    </lineage>
</organism>
<dbReference type="Gene3D" id="3.40.720.10">
    <property type="entry name" value="Alkaline Phosphatase, subunit A"/>
    <property type="match status" value="1"/>
</dbReference>
<dbReference type="InterPro" id="IPR017767">
    <property type="entry name" value="PC-PLC"/>
</dbReference>
<reference evidence="5 6" key="1">
    <citation type="journal article" date="2017" name="Genome Announc.">
        <title>Complete Genome Sequence of Burkholderia stabilis FERMP-21014.</title>
        <authorList>
            <person name="Konishi K."/>
            <person name="Kumagai T."/>
            <person name="Sakasegawa S."/>
            <person name="Tamura T."/>
        </authorList>
    </citation>
    <scope>NUCLEOTIDE SEQUENCE [LARGE SCALE GENOMIC DNA]</scope>
    <source>
        <strain evidence="5 6">FERMP-21014</strain>
    </source>
</reference>
<dbReference type="PANTHER" id="PTHR31956">
    <property type="entry name" value="NON-SPECIFIC PHOSPHOLIPASE C4-RELATED"/>
    <property type="match status" value="1"/>
</dbReference>
<name>A0A1Y1BSM6_9BURK</name>
<dbReference type="NCBIfam" id="TIGR03396">
    <property type="entry name" value="PC_PLC"/>
    <property type="match status" value="1"/>
</dbReference>
<dbReference type="GO" id="GO:0016042">
    <property type="term" value="P:lipid catabolic process"/>
    <property type="evidence" value="ECO:0007669"/>
    <property type="project" value="InterPro"/>
</dbReference>
<dbReference type="Proteomes" id="UP000218432">
    <property type="component" value="Chromosome 2"/>
</dbReference>
<dbReference type="PANTHER" id="PTHR31956:SF1">
    <property type="entry name" value="NON-SPECIFIC PHOSPHOLIPASE C1"/>
    <property type="match status" value="1"/>
</dbReference>
<feature type="domain" description="Bacterial phospholipase C C-terminal" evidence="4">
    <location>
        <begin position="622"/>
        <end position="701"/>
    </location>
</feature>
<protein>
    <recommendedName>
        <fullName evidence="2">phospholipase C</fullName>
        <ecNumber evidence="2">3.1.4.3</ecNumber>
    </recommendedName>
</protein>
<evidence type="ECO:0000256" key="1">
    <source>
        <dbReference type="ARBA" id="ARBA00009717"/>
    </source>
</evidence>
<dbReference type="PROSITE" id="PS51318">
    <property type="entry name" value="TAT"/>
    <property type="match status" value="1"/>
</dbReference>
<evidence type="ECO:0000256" key="2">
    <source>
        <dbReference type="ARBA" id="ARBA00012018"/>
    </source>
</evidence>
<dbReference type="RefSeq" id="WP_096475254.1">
    <property type="nucleotide sequence ID" value="NZ_AP018112.1"/>
</dbReference>
<dbReference type="Pfam" id="PF04185">
    <property type="entry name" value="Phosphoesterase"/>
    <property type="match status" value="1"/>
</dbReference>